<dbReference type="EMBL" id="BMAU01021333">
    <property type="protein sequence ID" value="GFY15076.1"/>
    <property type="molecule type" value="Genomic_DNA"/>
</dbReference>
<evidence type="ECO:0000313" key="2">
    <source>
        <dbReference type="EMBL" id="GFY15076.1"/>
    </source>
</evidence>
<evidence type="ECO:0000313" key="3">
    <source>
        <dbReference type="Proteomes" id="UP000887159"/>
    </source>
</evidence>
<dbReference type="AlphaFoldDB" id="A0A8X6SMW8"/>
<keyword evidence="3" id="KW-1185">Reference proteome</keyword>
<sequence length="104" mass="11987">MADVQDLKSALLYALQLDAATQASRRDVYSIIRARITADEPYESRCMKEIEKLKEEMQALMTQRKKQEKRNFKCGGYSGTGHLRRICPRSRKEENTASSSKQEN</sequence>
<protein>
    <submittedName>
        <fullName evidence="2">Uncharacterized protein</fullName>
    </submittedName>
</protein>
<name>A0A8X6SMW8_TRICX</name>
<organism evidence="2 3">
    <name type="scientific">Trichonephila clavipes</name>
    <name type="common">Golden silk orbweaver</name>
    <name type="synonym">Nephila clavipes</name>
    <dbReference type="NCBI Taxonomy" id="2585209"/>
    <lineage>
        <taxon>Eukaryota</taxon>
        <taxon>Metazoa</taxon>
        <taxon>Ecdysozoa</taxon>
        <taxon>Arthropoda</taxon>
        <taxon>Chelicerata</taxon>
        <taxon>Arachnida</taxon>
        <taxon>Araneae</taxon>
        <taxon>Araneomorphae</taxon>
        <taxon>Entelegynae</taxon>
        <taxon>Araneoidea</taxon>
        <taxon>Nephilidae</taxon>
        <taxon>Trichonephila</taxon>
    </lineage>
</organism>
<accession>A0A8X6SMW8</accession>
<reference evidence="2" key="1">
    <citation type="submission" date="2020-08" db="EMBL/GenBank/DDBJ databases">
        <title>Multicomponent nature underlies the extraordinary mechanical properties of spider dragline silk.</title>
        <authorList>
            <person name="Kono N."/>
            <person name="Nakamura H."/>
            <person name="Mori M."/>
            <person name="Yoshida Y."/>
            <person name="Ohtoshi R."/>
            <person name="Malay A.D."/>
            <person name="Moran D.A.P."/>
            <person name="Tomita M."/>
            <person name="Numata K."/>
            <person name="Arakawa K."/>
        </authorList>
    </citation>
    <scope>NUCLEOTIDE SEQUENCE</scope>
</reference>
<comment type="caution">
    <text evidence="2">The sequence shown here is derived from an EMBL/GenBank/DDBJ whole genome shotgun (WGS) entry which is preliminary data.</text>
</comment>
<gene>
    <name evidence="2" type="primary">NCL1_29458</name>
    <name evidence="2" type="ORF">TNCV_4493291</name>
</gene>
<dbReference type="Proteomes" id="UP000887159">
    <property type="component" value="Unassembled WGS sequence"/>
</dbReference>
<proteinExistence type="predicted"/>
<evidence type="ECO:0000256" key="1">
    <source>
        <dbReference type="SAM" id="MobiDB-lite"/>
    </source>
</evidence>
<feature type="region of interest" description="Disordered" evidence="1">
    <location>
        <begin position="64"/>
        <end position="104"/>
    </location>
</feature>